<dbReference type="SUPFAM" id="SSF47616">
    <property type="entry name" value="GST C-terminal domain-like"/>
    <property type="match status" value="1"/>
</dbReference>
<keyword evidence="3" id="KW-1185">Reference proteome</keyword>
<dbReference type="InterPro" id="IPR004045">
    <property type="entry name" value="Glutathione_S-Trfase_N"/>
</dbReference>
<dbReference type="AlphaFoldDB" id="A0AAD5SMX9"/>
<dbReference type="InterPro" id="IPR036249">
    <property type="entry name" value="Thioredoxin-like_sf"/>
</dbReference>
<protein>
    <recommendedName>
        <fullName evidence="1">GST N-terminal domain-containing protein</fullName>
    </recommendedName>
</protein>
<feature type="domain" description="GST N-terminal" evidence="1">
    <location>
        <begin position="16"/>
        <end position="88"/>
    </location>
</feature>
<dbReference type="Gene3D" id="3.40.30.10">
    <property type="entry name" value="Glutaredoxin"/>
    <property type="match status" value="1"/>
</dbReference>
<proteinExistence type="predicted"/>
<dbReference type="Gene3D" id="1.20.1050.10">
    <property type="match status" value="1"/>
</dbReference>
<comment type="caution">
    <text evidence="2">The sequence shown here is derived from an EMBL/GenBank/DDBJ whole genome shotgun (WGS) entry which is preliminary data.</text>
</comment>
<evidence type="ECO:0000313" key="3">
    <source>
        <dbReference type="Proteomes" id="UP001211907"/>
    </source>
</evidence>
<evidence type="ECO:0000313" key="2">
    <source>
        <dbReference type="EMBL" id="KAJ3085399.1"/>
    </source>
</evidence>
<dbReference type="Proteomes" id="UP001211907">
    <property type="component" value="Unassembled WGS sequence"/>
</dbReference>
<dbReference type="EMBL" id="JADGJH010004549">
    <property type="protein sequence ID" value="KAJ3085399.1"/>
    <property type="molecule type" value="Genomic_DNA"/>
</dbReference>
<dbReference type="InterPro" id="IPR036282">
    <property type="entry name" value="Glutathione-S-Trfase_C_sf"/>
</dbReference>
<name>A0AAD5SMX9_9FUNG</name>
<dbReference type="SUPFAM" id="SSF52833">
    <property type="entry name" value="Thioredoxin-like"/>
    <property type="match status" value="1"/>
</dbReference>
<dbReference type="Pfam" id="PF13417">
    <property type="entry name" value="GST_N_3"/>
    <property type="match status" value="1"/>
</dbReference>
<sequence>MKLIELVFDPTATDRHYYGGPNGWKTRLSLLHMGIDVETEEASVCDLRYKLSEIHGKRITSPAIELEDGSLLCGSFDIAEYLEDKFPDRLSLFTGSLSKSVDAVKAKHFKVGKTYARLIDAGLGASDPQWAIWFDLVFPDIDKRVAQGEIREYFISDARLGPGGYEKMCKRGAQEDLVARAKLNVLPLIQVLKQNQGQFLQGEEPGFVDYVVFGRYAMCRNNNPKLAKEVWEDQGEEIQGWVERIVQRYPSIQKNLRAYE</sequence>
<evidence type="ECO:0000259" key="1">
    <source>
        <dbReference type="Pfam" id="PF13417"/>
    </source>
</evidence>
<organism evidence="2 3">
    <name type="scientific">Physocladia obscura</name>
    <dbReference type="NCBI Taxonomy" id="109957"/>
    <lineage>
        <taxon>Eukaryota</taxon>
        <taxon>Fungi</taxon>
        <taxon>Fungi incertae sedis</taxon>
        <taxon>Chytridiomycota</taxon>
        <taxon>Chytridiomycota incertae sedis</taxon>
        <taxon>Chytridiomycetes</taxon>
        <taxon>Chytridiales</taxon>
        <taxon>Chytriomycetaceae</taxon>
        <taxon>Physocladia</taxon>
    </lineage>
</organism>
<accession>A0AAD5SMX9</accession>
<reference evidence="2" key="1">
    <citation type="submission" date="2020-05" db="EMBL/GenBank/DDBJ databases">
        <title>Phylogenomic resolution of chytrid fungi.</title>
        <authorList>
            <person name="Stajich J.E."/>
            <person name="Amses K."/>
            <person name="Simmons R."/>
            <person name="Seto K."/>
            <person name="Myers J."/>
            <person name="Bonds A."/>
            <person name="Quandt C.A."/>
            <person name="Barry K."/>
            <person name="Liu P."/>
            <person name="Grigoriev I."/>
            <person name="Longcore J.E."/>
            <person name="James T.Y."/>
        </authorList>
    </citation>
    <scope>NUCLEOTIDE SEQUENCE</scope>
    <source>
        <strain evidence="2">JEL0513</strain>
    </source>
</reference>
<gene>
    <name evidence="2" type="ORF">HK100_009059</name>
</gene>